<dbReference type="EMBL" id="JABBMT010000005">
    <property type="protein sequence ID" value="NMM40231.1"/>
    <property type="molecule type" value="Genomic_DNA"/>
</dbReference>
<comment type="caution">
    <text evidence="1">The sequence shown here is derived from an EMBL/GenBank/DDBJ whole genome shotgun (WGS) entry which is preliminary data.</text>
</comment>
<name>A0A7Y0DT60_9GAMM</name>
<evidence type="ECO:0000313" key="1">
    <source>
        <dbReference type="EMBL" id="NMM40231.1"/>
    </source>
</evidence>
<protein>
    <submittedName>
        <fullName evidence="1">Uncharacterized protein</fullName>
    </submittedName>
</protein>
<dbReference type="RefSeq" id="WP_169019298.1">
    <property type="nucleotide sequence ID" value="NZ_JABBMT010000005.1"/>
</dbReference>
<reference evidence="1" key="1">
    <citation type="submission" date="2020-04" db="EMBL/GenBank/DDBJ databases">
        <title>Genome Sequencing for Pseudoaltermonas arctica.</title>
        <authorList>
            <person name="Elkins N.S."/>
        </authorList>
    </citation>
    <scope>NUCLEOTIDE SEQUENCE [LARGE SCALE GENOMIC DNA]</scope>
    <source>
        <strain evidence="1">NEC-BIFX-2020_0012</strain>
    </source>
</reference>
<gene>
    <name evidence="1" type="ORF">HHO47_05045</name>
</gene>
<accession>A0A7Y0DT60</accession>
<keyword evidence="2" id="KW-1185">Reference proteome</keyword>
<sequence>MFKSLSQLLFMIILLVAFVGQTMAYSLMTSYDSISELQTSTQLQPFSTEHSSAKSASEDDCCDVECCENECICPANACASMLYLYSNLPLSELVVISESLNLLSTQATFFTATSLYRPPIFTSEPI</sequence>
<dbReference type="AlphaFoldDB" id="A0A7Y0DT60"/>
<organism evidence="1 2">
    <name type="scientific">Pseudoalteromonas arctica</name>
    <dbReference type="NCBI Taxonomy" id="394751"/>
    <lineage>
        <taxon>Bacteria</taxon>
        <taxon>Pseudomonadati</taxon>
        <taxon>Pseudomonadota</taxon>
        <taxon>Gammaproteobacteria</taxon>
        <taxon>Alteromonadales</taxon>
        <taxon>Pseudoalteromonadaceae</taxon>
        <taxon>Pseudoalteromonas</taxon>
    </lineage>
</organism>
<proteinExistence type="predicted"/>
<dbReference type="Proteomes" id="UP000570493">
    <property type="component" value="Unassembled WGS sequence"/>
</dbReference>
<evidence type="ECO:0000313" key="2">
    <source>
        <dbReference type="Proteomes" id="UP000570493"/>
    </source>
</evidence>